<feature type="region of interest" description="Disordered" evidence="1">
    <location>
        <begin position="91"/>
        <end position="114"/>
    </location>
</feature>
<evidence type="ECO:0000256" key="1">
    <source>
        <dbReference type="SAM" id="MobiDB-lite"/>
    </source>
</evidence>
<dbReference type="AlphaFoldDB" id="A0AAW0FY87"/>
<evidence type="ECO:0000313" key="2">
    <source>
        <dbReference type="EMBL" id="KAK7683154.1"/>
    </source>
</evidence>
<feature type="compositionally biased region" description="Low complexity" evidence="1">
    <location>
        <begin position="93"/>
        <end position="105"/>
    </location>
</feature>
<proteinExistence type="predicted"/>
<gene>
    <name evidence="2" type="ORF">QCA50_013827</name>
</gene>
<keyword evidence="3" id="KW-1185">Reference proteome</keyword>
<protein>
    <submittedName>
        <fullName evidence="2">Uncharacterized protein</fullName>
    </submittedName>
</protein>
<feature type="region of interest" description="Disordered" evidence="1">
    <location>
        <begin position="31"/>
        <end position="79"/>
    </location>
</feature>
<reference evidence="2 3" key="1">
    <citation type="submission" date="2022-09" db="EMBL/GenBank/DDBJ databases">
        <authorList>
            <person name="Palmer J.M."/>
        </authorList>
    </citation>
    <scope>NUCLEOTIDE SEQUENCE [LARGE SCALE GENOMIC DNA]</scope>
    <source>
        <strain evidence="2 3">DSM 7382</strain>
    </source>
</reference>
<dbReference type="Proteomes" id="UP001385951">
    <property type="component" value="Unassembled WGS sequence"/>
</dbReference>
<sequence length="433" mass="47748">MRQPHSYNYDTEWTLESIKVEPQLENESAFCYHSSPTTSSSQSVYNSSGPSSYPRRPASPIALQNRHSHPNLHRIDPTFGTELDMSHHYRQYSASPPSAGSSRRSGSGEEHAAAFGYPDSYSQGMRHTPANSAMTSSLSGAVGPMTTSPSGMAWTPQNSLPEGFNIDTEALFGTPPTPLSAESNSSYLSYGTYNAPGFPTSPDSQMAPSYPMSYQTLRPPVVVPSQSSSSHGVPMIMSPAPSGVSPQNELEVLREQVQRLSAENNKLRHALRSQAPHGLPSPAPTPTFQQSSQAFQQSWNARTGARTKLLCSLNRAGNALCAWHDSRRERRQYPPRNAPPGYLNCGCTYEEALFEESLSRHEVGSYHPGESVRMDPALRNPLLKLLKARYGYRDGDFERDPKTGDWIEGEGPARWEAKYQAGLTPKKSREDRH</sequence>
<comment type="caution">
    <text evidence="2">The sequence shown here is derived from an EMBL/GenBank/DDBJ whole genome shotgun (WGS) entry which is preliminary data.</text>
</comment>
<feature type="compositionally biased region" description="Low complexity" evidence="1">
    <location>
        <begin position="34"/>
        <end position="53"/>
    </location>
</feature>
<accession>A0AAW0FY87</accession>
<organism evidence="2 3">
    <name type="scientific">Cerrena zonata</name>
    <dbReference type="NCBI Taxonomy" id="2478898"/>
    <lineage>
        <taxon>Eukaryota</taxon>
        <taxon>Fungi</taxon>
        <taxon>Dikarya</taxon>
        <taxon>Basidiomycota</taxon>
        <taxon>Agaricomycotina</taxon>
        <taxon>Agaricomycetes</taxon>
        <taxon>Polyporales</taxon>
        <taxon>Cerrenaceae</taxon>
        <taxon>Cerrena</taxon>
    </lineage>
</organism>
<name>A0AAW0FY87_9APHY</name>
<evidence type="ECO:0000313" key="3">
    <source>
        <dbReference type="Proteomes" id="UP001385951"/>
    </source>
</evidence>
<dbReference type="EMBL" id="JASBNA010000032">
    <property type="protein sequence ID" value="KAK7683154.1"/>
    <property type="molecule type" value="Genomic_DNA"/>
</dbReference>